<name>A0AAE9DR17_CAEBR</name>
<gene>
    <name evidence="1" type="ORF">L3Y34_019855</name>
</gene>
<protein>
    <submittedName>
        <fullName evidence="1">Uncharacterized protein</fullName>
    </submittedName>
</protein>
<accession>A0AAE9DR17</accession>
<sequence length="270" mass="31302">MKFRVKNVKDEIVMVLVDCESFMFRIKDPKFRDVLITQKFEYLKKGDEIEVELEFRNPDEDKKHLPGMYSPENAEGKMTISHAQTNRTIIVKNDTHCYKIYDPKEASPSDLIKFYEHQEEGLVTQKPQVLKKGEVVEVELEFRNPDEDKKHLPGVYSPENAEGKMTISHSDIGSFIYVRNIEVHEDEIGEPYDIENAPPNHLIAVCGVKRRITMLNMKEDTEESRKIKDVFGPIMLNKMRAESDGPSLDRKVLKKKNAKSKKKKKCCTIL</sequence>
<organism evidence="1 2">
    <name type="scientific">Caenorhabditis briggsae</name>
    <dbReference type="NCBI Taxonomy" id="6238"/>
    <lineage>
        <taxon>Eukaryota</taxon>
        <taxon>Metazoa</taxon>
        <taxon>Ecdysozoa</taxon>
        <taxon>Nematoda</taxon>
        <taxon>Chromadorea</taxon>
        <taxon>Rhabditida</taxon>
        <taxon>Rhabditina</taxon>
        <taxon>Rhabditomorpha</taxon>
        <taxon>Rhabditoidea</taxon>
        <taxon>Rhabditidae</taxon>
        <taxon>Peloderinae</taxon>
        <taxon>Caenorhabditis</taxon>
    </lineage>
</organism>
<reference evidence="1 2" key="1">
    <citation type="submission" date="2022-05" db="EMBL/GenBank/DDBJ databases">
        <title>Chromosome-level reference genomes for two strains of Caenorhabditis briggsae: an improved platform for comparative genomics.</title>
        <authorList>
            <person name="Stevens L."/>
            <person name="Andersen E.C."/>
        </authorList>
    </citation>
    <scope>NUCLEOTIDE SEQUENCE [LARGE SCALE GENOMIC DNA]</scope>
    <source>
        <strain evidence="1">QX1410_ONT</strain>
        <tissue evidence="1">Whole-organism</tissue>
    </source>
</reference>
<dbReference type="EMBL" id="CP090892">
    <property type="protein sequence ID" value="ULU08915.1"/>
    <property type="molecule type" value="Genomic_DNA"/>
</dbReference>
<evidence type="ECO:0000313" key="1">
    <source>
        <dbReference type="EMBL" id="ULU08915.1"/>
    </source>
</evidence>
<dbReference type="Proteomes" id="UP000827892">
    <property type="component" value="Chromosome II"/>
</dbReference>
<dbReference type="AlphaFoldDB" id="A0AAE9DR17"/>
<evidence type="ECO:0000313" key="2">
    <source>
        <dbReference type="Proteomes" id="UP000827892"/>
    </source>
</evidence>
<proteinExistence type="predicted"/>